<dbReference type="NCBIfam" id="TIGR00254">
    <property type="entry name" value="GGDEF"/>
    <property type="match status" value="1"/>
</dbReference>
<dbReference type="Gene3D" id="3.30.450.40">
    <property type="match status" value="1"/>
</dbReference>
<dbReference type="SUPFAM" id="SSF55781">
    <property type="entry name" value="GAF domain-like"/>
    <property type="match status" value="1"/>
</dbReference>
<gene>
    <name evidence="6" type="ORF">HU811_00305</name>
</gene>
<dbReference type="InterPro" id="IPR029787">
    <property type="entry name" value="Nucleotide_cyclase"/>
</dbReference>
<evidence type="ECO:0000256" key="1">
    <source>
        <dbReference type="ARBA" id="ARBA00012528"/>
    </source>
</evidence>
<evidence type="ECO:0000256" key="2">
    <source>
        <dbReference type="ARBA" id="ARBA00034247"/>
    </source>
</evidence>
<dbReference type="CDD" id="cd19410">
    <property type="entry name" value="HK9-like_sensor"/>
    <property type="match status" value="1"/>
</dbReference>
<feature type="transmembrane region" description="Helical" evidence="3">
    <location>
        <begin position="181"/>
        <end position="201"/>
    </location>
</feature>
<dbReference type="PANTHER" id="PTHR45138">
    <property type="entry name" value="REGULATORY COMPONENTS OF SENSORY TRANSDUCTION SYSTEM"/>
    <property type="match status" value="1"/>
</dbReference>
<proteinExistence type="predicted"/>
<reference evidence="6 7" key="1">
    <citation type="journal article" date="2020" name="Microorganisms">
        <title>Reliable Identification of Environmental Pseudomonas Isolates Using the rpoD Gene.</title>
        <authorList>
            <consortium name="The Broad Institute Genome Sequencing Platform"/>
            <person name="Girard L."/>
            <person name="Lood C."/>
            <person name="Rokni-Zadeh H."/>
            <person name="van Noort V."/>
            <person name="Lavigne R."/>
            <person name="De Mot R."/>
        </authorList>
    </citation>
    <scope>NUCLEOTIDE SEQUENCE [LARGE SCALE GENOMIC DNA]</scope>
    <source>
        <strain evidence="6 7">SWRI196</strain>
    </source>
</reference>
<dbReference type="InterPro" id="IPR050469">
    <property type="entry name" value="Diguanylate_Cyclase"/>
</dbReference>
<keyword evidence="3" id="KW-1133">Transmembrane helix</keyword>
<accession>A0ABR6UK86</accession>
<dbReference type="SMART" id="SM00267">
    <property type="entry name" value="GGDEF"/>
    <property type="match status" value="1"/>
</dbReference>
<dbReference type="EC" id="2.7.7.65" evidence="1"/>
<comment type="caution">
    <text evidence="6">The sequence shown here is derived from an EMBL/GenBank/DDBJ whole genome shotgun (WGS) entry which is preliminary data.</text>
</comment>
<dbReference type="Pfam" id="PF13492">
    <property type="entry name" value="GAF_3"/>
    <property type="match status" value="1"/>
</dbReference>
<dbReference type="RefSeq" id="WP_186653084.1">
    <property type="nucleotide sequence ID" value="NZ_JABWQV010000001.1"/>
</dbReference>
<comment type="catalytic activity">
    <reaction evidence="2">
        <text>2 GTP = 3',3'-c-di-GMP + 2 diphosphate</text>
        <dbReference type="Rhea" id="RHEA:24898"/>
        <dbReference type="ChEBI" id="CHEBI:33019"/>
        <dbReference type="ChEBI" id="CHEBI:37565"/>
        <dbReference type="ChEBI" id="CHEBI:58805"/>
        <dbReference type="EC" id="2.7.7.65"/>
    </reaction>
</comment>
<dbReference type="PANTHER" id="PTHR45138:SF9">
    <property type="entry name" value="DIGUANYLATE CYCLASE DGCM-RELATED"/>
    <property type="match status" value="1"/>
</dbReference>
<evidence type="ECO:0000256" key="3">
    <source>
        <dbReference type="SAM" id="Phobius"/>
    </source>
</evidence>
<dbReference type="Pfam" id="PF00990">
    <property type="entry name" value="GGDEF"/>
    <property type="match status" value="1"/>
</dbReference>
<feature type="signal peptide" evidence="4">
    <location>
        <begin position="1"/>
        <end position="23"/>
    </location>
</feature>
<feature type="chain" id="PRO_5046540971" description="diguanylate cyclase" evidence="4">
    <location>
        <begin position="24"/>
        <end position="569"/>
    </location>
</feature>
<keyword evidence="7" id="KW-1185">Reference proteome</keyword>
<keyword evidence="3" id="KW-0472">Membrane</keyword>
<keyword evidence="3" id="KW-0812">Transmembrane</keyword>
<evidence type="ECO:0000313" key="6">
    <source>
        <dbReference type="EMBL" id="MBC3345071.1"/>
    </source>
</evidence>
<dbReference type="InterPro" id="IPR007891">
    <property type="entry name" value="CHASE3"/>
</dbReference>
<dbReference type="SUPFAM" id="SSF55073">
    <property type="entry name" value="Nucleotide cyclase"/>
    <property type="match status" value="1"/>
</dbReference>
<name>A0ABR6UK86_9PSED</name>
<dbReference type="SMART" id="SM00065">
    <property type="entry name" value="GAF"/>
    <property type="match status" value="1"/>
</dbReference>
<dbReference type="PROSITE" id="PS50887">
    <property type="entry name" value="GGDEF"/>
    <property type="match status" value="1"/>
</dbReference>
<dbReference type="Gene3D" id="3.30.70.270">
    <property type="match status" value="1"/>
</dbReference>
<dbReference type="InterPro" id="IPR000160">
    <property type="entry name" value="GGDEF_dom"/>
</dbReference>
<evidence type="ECO:0000256" key="4">
    <source>
        <dbReference type="SAM" id="SignalP"/>
    </source>
</evidence>
<dbReference type="Proteomes" id="UP000617171">
    <property type="component" value="Unassembled WGS sequence"/>
</dbReference>
<protein>
    <recommendedName>
        <fullName evidence="1">diguanylate cyclase</fullName>
        <ecNumber evidence="1">2.7.7.65</ecNumber>
    </recommendedName>
</protein>
<dbReference type="Pfam" id="PF05227">
    <property type="entry name" value="CHASE3"/>
    <property type="match status" value="1"/>
</dbReference>
<evidence type="ECO:0000259" key="5">
    <source>
        <dbReference type="PROSITE" id="PS50887"/>
    </source>
</evidence>
<feature type="domain" description="GGDEF" evidence="5">
    <location>
        <begin position="430"/>
        <end position="563"/>
    </location>
</feature>
<dbReference type="InterPro" id="IPR003018">
    <property type="entry name" value="GAF"/>
</dbReference>
<dbReference type="InterPro" id="IPR029016">
    <property type="entry name" value="GAF-like_dom_sf"/>
</dbReference>
<dbReference type="InterPro" id="IPR043128">
    <property type="entry name" value="Rev_trsase/Diguanyl_cyclase"/>
</dbReference>
<sequence>MPHRKTSLLLAATTATLVMSVTAAVGPFTLFWTNETRLERNVVESQIESIRNVQSLLVDAETGERGFALTGKDVFLRPYYIAVSQLPAALKSLRRFYQEDLTEEVARVEDLIAHAELKMEHLDRVVKLTSLQGNAAAEAEIAAGGGIDLMDAIRTISAKLIADETEELAALEHQLLGNIRWAVAISIVSFIVTLMLGRFIYTSMRSSVRRQSESATAAILASDQLSQSLERLKRRNGEIGLLAEMARLVQTELSQKEILQLASTYCQRLIPASEGEFFLYRNSADVLQHAASWGRTAEGDVDVILNPKDCWAIRRGRWHLAEHHHDLCCPHYPSASGSDQVTDCCLPLMAYGEILGLLHIRQIGLRDLSEEGLQIAEAVAEQTALALANGRMRQVLETQSIKDPLTELYNRRFMDETLKRELSRSERNGSCLSVVMLDLDNFKHLNDAYGHSAGDAVLRAVSALILQSLRSSDIACRFGGEELIVILPDCPSEGATSRAEAIRASLEGMSLKDHGQTFTVTASFGVASTETSGTDQNALLKNADLALYAAKRSGKNRVECWPVLEIGTA</sequence>
<dbReference type="CDD" id="cd01949">
    <property type="entry name" value="GGDEF"/>
    <property type="match status" value="1"/>
</dbReference>
<dbReference type="EMBL" id="JABWQV010000001">
    <property type="protein sequence ID" value="MBC3345071.1"/>
    <property type="molecule type" value="Genomic_DNA"/>
</dbReference>
<keyword evidence="4" id="KW-0732">Signal</keyword>
<organism evidence="6 7">
    <name type="scientific">Pseudomonas tehranensis</name>
    <dbReference type="NCBI Taxonomy" id="2745502"/>
    <lineage>
        <taxon>Bacteria</taxon>
        <taxon>Pseudomonadati</taxon>
        <taxon>Pseudomonadota</taxon>
        <taxon>Gammaproteobacteria</taxon>
        <taxon>Pseudomonadales</taxon>
        <taxon>Pseudomonadaceae</taxon>
        <taxon>Pseudomonas</taxon>
    </lineage>
</organism>
<evidence type="ECO:0000313" key="7">
    <source>
        <dbReference type="Proteomes" id="UP000617171"/>
    </source>
</evidence>